<comment type="subunit">
    <text evidence="10">Interacts with Orco. Complexes exist early in the endomembrane system in olfactory sensory neurons (OSNs), coupling these complexes to the conserved ciliary trafficking pathway.</text>
</comment>
<evidence type="ECO:0000256" key="10">
    <source>
        <dbReference type="ARBA" id="ARBA00038679"/>
    </source>
</evidence>
<dbReference type="AlphaFoldDB" id="A0A6J2SQR0"/>
<dbReference type="GeneID" id="111598063"/>
<keyword evidence="9 11" id="KW-0807">Transducer</keyword>
<feature type="transmembrane region" description="Helical" evidence="11">
    <location>
        <begin position="187"/>
        <end position="210"/>
    </location>
</feature>
<protein>
    <recommendedName>
        <fullName evidence="11">Odorant receptor</fullName>
    </recommendedName>
</protein>
<dbReference type="InterPro" id="IPR004117">
    <property type="entry name" value="7tm6_olfct_rcpt"/>
</dbReference>
<evidence type="ECO:0000256" key="3">
    <source>
        <dbReference type="ARBA" id="ARBA00022606"/>
    </source>
</evidence>
<dbReference type="OrthoDB" id="7604726at2759"/>
<dbReference type="GO" id="GO:0007165">
    <property type="term" value="P:signal transduction"/>
    <property type="evidence" value="ECO:0007669"/>
    <property type="project" value="UniProtKB-KW"/>
</dbReference>
<dbReference type="CTD" id="32562"/>
<comment type="subcellular location">
    <subcellularLocation>
        <location evidence="1 11">Cell membrane</location>
        <topology evidence="1 11">Multi-pass membrane protein</topology>
    </subcellularLocation>
</comment>
<keyword evidence="8 11" id="KW-0675">Receptor</keyword>
<keyword evidence="6 11" id="KW-1133">Transmembrane helix</keyword>
<dbReference type="GO" id="GO:0005549">
    <property type="term" value="F:odorant binding"/>
    <property type="evidence" value="ECO:0007669"/>
    <property type="project" value="InterPro"/>
</dbReference>
<feature type="transmembrane region" description="Helical" evidence="11">
    <location>
        <begin position="315"/>
        <end position="333"/>
    </location>
</feature>
<keyword evidence="12" id="KW-1185">Reference proteome</keyword>
<feature type="transmembrane region" description="Helical" evidence="11">
    <location>
        <begin position="45"/>
        <end position="70"/>
    </location>
</feature>
<dbReference type="Proteomes" id="UP000504633">
    <property type="component" value="Unplaced"/>
</dbReference>
<dbReference type="PANTHER" id="PTHR21137">
    <property type="entry name" value="ODORANT RECEPTOR"/>
    <property type="match status" value="1"/>
</dbReference>
<keyword evidence="3 11" id="KW-0716">Sensory transduction</keyword>
<organism evidence="12 13">
    <name type="scientific">Drosophila hydei</name>
    <name type="common">Fruit fly</name>
    <dbReference type="NCBI Taxonomy" id="7224"/>
    <lineage>
        <taxon>Eukaryota</taxon>
        <taxon>Metazoa</taxon>
        <taxon>Ecdysozoa</taxon>
        <taxon>Arthropoda</taxon>
        <taxon>Hexapoda</taxon>
        <taxon>Insecta</taxon>
        <taxon>Pterygota</taxon>
        <taxon>Neoptera</taxon>
        <taxon>Endopterygota</taxon>
        <taxon>Diptera</taxon>
        <taxon>Brachycera</taxon>
        <taxon>Muscomorpha</taxon>
        <taxon>Ephydroidea</taxon>
        <taxon>Drosophilidae</taxon>
        <taxon>Drosophila</taxon>
    </lineage>
</organism>
<evidence type="ECO:0000256" key="9">
    <source>
        <dbReference type="ARBA" id="ARBA00023224"/>
    </source>
</evidence>
<accession>A0A6J2SQR0</accession>
<evidence type="ECO:0000256" key="4">
    <source>
        <dbReference type="ARBA" id="ARBA00022692"/>
    </source>
</evidence>
<reference evidence="13" key="1">
    <citation type="submission" date="2025-08" db="UniProtKB">
        <authorList>
            <consortium name="RefSeq"/>
        </authorList>
    </citation>
    <scope>IDENTIFICATION</scope>
    <source>
        <strain evidence="13">15085-1641.00</strain>
        <tissue evidence="13">Whole body</tissue>
    </source>
</reference>
<sequence length="415" mass="48625">MFNPLPYEDPNFRMPFQCIWLKLNGSWPLETVSSTHKPRNYLFALIYNIWAWYVIVSVGITICFQTSFLLNNFGDIIMITENCCSTLMGALNFVRLIHLRLNQRSFCELIKQFVVDIWIPDSKNASITKKCRKRMVTFQVMTILLSCLILMYCVLPLVELFYIVGTDVPVKPFPYKMVFPYDPYNSWIRYTLTYIFTAYAGICVVTTLFAEDSVFGFFTTYTCGQYRLLHKRIDVLVDKCKKNMSFGTNTEELNLKIIRELQSISQHHNKIIRFAKRLEDFFNPILLVNLMISSILICMVGFQLITSEYLFIGDYIKFIVYISSAISQLYILCDNGDTLIQHSTITAWHLYNCKWEEISYNKEFLINLKYMILCSQRPVRITAFKFSTLSLQSFTAILSTSMSYFTLLRSIYFDK</sequence>
<name>A0A6J2SQR0_DROHY</name>
<evidence type="ECO:0000256" key="2">
    <source>
        <dbReference type="ARBA" id="ARBA00022475"/>
    </source>
</evidence>
<dbReference type="KEGG" id="dhe:111598063"/>
<evidence type="ECO:0000256" key="5">
    <source>
        <dbReference type="ARBA" id="ARBA00022725"/>
    </source>
</evidence>
<gene>
    <name evidence="13" type="primary">LOC111598063</name>
</gene>
<evidence type="ECO:0000256" key="7">
    <source>
        <dbReference type="ARBA" id="ARBA00023136"/>
    </source>
</evidence>
<dbReference type="RefSeq" id="XP_030080058.1">
    <property type="nucleotide sequence ID" value="XM_030224198.1"/>
</dbReference>
<evidence type="ECO:0000256" key="8">
    <source>
        <dbReference type="ARBA" id="ARBA00023170"/>
    </source>
</evidence>
<dbReference type="PANTHER" id="PTHR21137:SF44">
    <property type="entry name" value="ODORANT RECEPTOR 13A-RELATED"/>
    <property type="match status" value="1"/>
</dbReference>
<evidence type="ECO:0000256" key="11">
    <source>
        <dbReference type="RuleBase" id="RU351113"/>
    </source>
</evidence>
<keyword evidence="2" id="KW-1003">Cell membrane</keyword>
<evidence type="ECO:0000256" key="6">
    <source>
        <dbReference type="ARBA" id="ARBA00022989"/>
    </source>
</evidence>
<evidence type="ECO:0000313" key="12">
    <source>
        <dbReference type="Proteomes" id="UP000504633"/>
    </source>
</evidence>
<dbReference type="GO" id="GO:0005886">
    <property type="term" value="C:plasma membrane"/>
    <property type="evidence" value="ECO:0007669"/>
    <property type="project" value="UniProtKB-SubCell"/>
</dbReference>
<comment type="caution">
    <text evidence="11">Lacks conserved residue(s) required for the propagation of feature annotation.</text>
</comment>
<proteinExistence type="inferred from homology"/>
<feature type="transmembrane region" description="Helical" evidence="11">
    <location>
        <begin position="281"/>
        <end position="303"/>
    </location>
</feature>
<dbReference type="Pfam" id="PF02949">
    <property type="entry name" value="7tm_6"/>
    <property type="match status" value="1"/>
</dbReference>
<keyword evidence="7 11" id="KW-0472">Membrane</keyword>
<feature type="transmembrane region" description="Helical" evidence="11">
    <location>
        <begin position="140"/>
        <end position="164"/>
    </location>
</feature>
<dbReference type="OMA" id="MILCSQR"/>
<keyword evidence="5 11" id="KW-0552">Olfaction</keyword>
<keyword evidence="4 11" id="KW-0812">Transmembrane</keyword>
<comment type="similarity">
    <text evidence="11">Belongs to the insect chemoreceptor superfamily. Heteromeric odorant receptor channel (TC 1.A.69) family.</text>
</comment>
<dbReference type="GO" id="GO:0004984">
    <property type="term" value="F:olfactory receptor activity"/>
    <property type="evidence" value="ECO:0007669"/>
    <property type="project" value="InterPro"/>
</dbReference>
<evidence type="ECO:0000256" key="1">
    <source>
        <dbReference type="ARBA" id="ARBA00004651"/>
    </source>
</evidence>
<evidence type="ECO:0000313" key="13">
    <source>
        <dbReference type="RefSeq" id="XP_030080058.1"/>
    </source>
</evidence>